<dbReference type="RefSeq" id="WP_107281676.1">
    <property type="nucleotide sequence ID" value="NZ_PYMC01000001.1"/>
</dbReference>
<evidence type="ECO:0000313" key="3">
    <source>
        <dbReference type="Proteomes" id="UP000240904"/>
    </source>
</evidence>
<dbReference type="Proteomes" id="UP000240904">
    <property type="component" value="Unassembled WGS sequence"/>
</dbReference>
<accession>A0A2T3N531</accession>
<proteinExistence type="predicted"/>
<sequence length="62" mass="6710">MSERKPEHPAVKIAGAVGAFIFITVLMLAVLVPEHLSIVGWIVIPLAIMGIALAWFASKKQE</sequence>
<dbReference type="AlphaFoldDB" id="A0A2T3N531"/>
<evidence type="ECO:0000256" key="1">
    <source>
        <dbReference type="SAM" id="Phobius"/>
    </source>
</evidence>
<keyword evidence="1" id="KW-1133">Transmembrane helix</keyword>
<feature type="transmembrane region" description="Helical" evidence="1">
    <location>
        <begin position="12"/>
        <end position="32"/>
    </location>
</feature>
<reference evidence="2 3" key="1">
    <citation type="submission" date="2018-03" db="EMBL/GenBank/DDBJ databases">
        <title>Whole genome sequencing of Histamine producing bacteria.</title>
        <authorList>
            <person name="Butler K."/>
        </authorList>
    </citation>
    <scope>NUCLEOTIDE SEQUENCE [LARGE SCALE GENOMIC DNA]</scope>
    <source>
        <strain evidence="2 3">DSM 16190</strain>
    </source>
</reference>
<keyword evidence="1" id="KW-0472">Membrane</keyword>
<evidence type="ECO:0000313" key="2">
    <source>
        <dbReference type="EMBL" id="PSW07524.1"/>
    </source>
</evidence>
<comment type="caution">
    <text evidence="2">The sequence shown here is derived from an EMBL/GenBank/DDBJ whole genome shotgun (WGS) entry which is preliminary data.</text>
</comment>
<feature type="transmembrane region" description="Helical" evidence="1">
    <location>
        <begin position="38"/>
        <end position="57"/>
    </location>
</feature>
<gene>
    <name evidence="2" type="ORF">C9I89_02080</name>
</gene>
<protein>
    <submittedName>
        <fullName evidence="2">Uncharacterized protein</fullName>
    </submittedName>
</protein>
<organism evidence="2 3">
    <name type="scientific">Photobacterium lipolyticum</name>
    <dbReference type="NCBI Taxonomy" id="266810"/>
    <lineage>
        <taxon>Bacteria</taxon>
        <taxon>Pseudomonadati</taxon>
        <taxon>Pseudomonadota</taxon>
        <taxon>Gammaproteobacteria</taxon>
        <taxon>Vibrionales</taxon>
        <taxon>Vibrionaceae</taxon>
        <taxon>Photobacterium</taxon>
    </lineage>
</organism>
<name>A0A2T3N531_9GAMM</name>
<keyword evidence="3" id="KW-1185">Reference proteome</keyword>
<dbReference type="EMBL" id="PYMC01000001">
    <property type="protein sequence ID" value="PSW07524.1"/>
    <property type="molecule type" value="Genomic_DNA"/>
</dbReference>
<keyword evidence="1" id="KW-0812">Transmembrane</keyword>